<accession>A0A644SKS1</accession>
<sequence>MTPKEQVLNADDLLLFDIKSESNISIIESSPEIQLGISNHFFHNLEESNIKIHLNIHLKSKDEKSFADFDLEFFFHIHHLEKYYHMEDEEPLFAGNLVTTLLSVSYSTSRGIIFEKLKNTLWNENILPIISPIKLLNNNND</sequence>
<reference evidence="1" key="1">
    <citation type="submission" date="2019-08" db="EMBL/GenBank/DDBJ databases">
        <authorList>
            <person name="Kucharzyk K."/>
            <person name="Murdoch R.W."/>
            <person name="Higgins S."/>
            <person name="Loffler F."/>
        </authorList>
    </citation>
    <scope>NUCLEOTIDE SEQUENCE</scope>
</reference>
<dbReference type="EMBL" id="VSSQ01000001">
    <property type="protein sequence ID" value="MPL55248.1"/>
    <property type="molecule type" value="Genomic_DNA"/>
</dbReference>
<gene>
    <name evidence="1" type="ORF">SDC9_00718</name>
</gene>
<protein>
    <recommendedName>
        <fullName evidence="2">Preprotein translocase subunit SecB</fullName>
    </recommendedName>
</protein>
<comment type="caution">
    <text evidence="1">The sequence shown here is derived from an EMBL/GenBank/DDBJ whole genome shotgun (WGS) entry which is preliminary data.</text>
</comment>
<proteinExistence type="predicted"/>
<evidence type="ECO:0000313" key="1">
    <source>
        <dbReference type="EMBL" id="MPL55248.1"/>
    </source>
</evidence>
<organism evidence="1">
    <name type="scientific">bioreactor metagenome</name>
    <dbReference type="NCBI Taxonomy" id="1076179"/>
    <lineage>
        <taxon>unclassified sequences</taxon>
        <taxon>metagenomes</taxon>
        <taxon>ecological metagenomes</taxon>
    </lineage>
</organism>
<evidence type="ECO:0008006" key="2">
    <source>
        <dbReference type="Google" id="ProtNLM"/>
    </source>
</evidence>
<dbReference type="AlphaFoldDB" id="A0A644SKS1"/>
<name>A0A644SKS1_9ZZZZ</name>